<evidence type="ECO:0000313" key="5">
    <source>
        <dbReference type="Proteomes" id="UP000317650"/>
    </source>
</evidence>
<dbReference type="InterPro" id="IPR029688">
    <property type="entry name" value="ICR"/>
</dbReference>
<keyword evidence="2 3" id="KW-0175">Coiled coil</keyword>
<evidence type="ECO:0000256" key="2">
    <source>
        <dbReference type="ARBA" id="ARBA00023054"/>
    </source>
</evidence>
<comment type="similarity">
    <text evidence="1">Belongs to the ICR family.</text>
</comment>
<protein>
    <submittedName>
        <fullName evidence="4">Uncharacterized protein</fullName>
    </submittedName>
</protein>
<reference evidence="4 5" key="1">
    <citation type="journal article" date="2019" name="Nat. Plants">
        <title>Genome sequencing of Musa balbisiana reveals subgenome evolution and function divergence in polyploid bananas.</title>
        <authorList>
            <person name="Yao X."/>
        </authorList>
    </citation>
    <scope>NUCLEOTIDE SEQUENCE [LARGE SCALE GENOMIC DNA]</scope>
    <source>
        <strain evidence="5">cv. DH-PKW</strain>
        <tissue evidence="4">Leaves</tissue>
    </source>
</reference>
<evidence type="ECO:0000256" key="1">
    <source>
        <dbReference type="ARBA" id="ARBA00009778"/>
    </source>
</evidence>
<dbReference type="Proteomes" id="UP000317650">
    <property type="component" value="Chromosome 9"/>
</dbReference>
<dbReference type="EMBL" id="PYDT01000010">
    <property type="protein sequence ID" value="THU46514.1"/>
    <property type="molecule type" value="Genomic_DNA"/>
</dbReference>
<organism evidence="4 5">
    <name type="scientific">Musa balbisiana</name>
    <name type="common">Banana</name>
    <dbReference type="NCBI Taxonomy" id="52838"/>
    <lineage>
        <taxon>Eukaryota</taxon>
        <taxon>Viridiplantae</taxon>
        <taxon>Streptophyta</taxon>
        <taxon>Embryophyta</taxon>
        <taxon>Tracheophyta</taxon>
        <taxon>Spermatophyta</taxon>
        <taxon>Magnoliopsida</taxon>
        <taxon>Liliopsida</taxon>
        <taxon>Zingiberales</taxon>
        <taxon>Musaceae</taxon>
        <taxon>Musa</taxon>
    </lineage>
</organism>
<feature type="coiled-coil region" evidence="3">
    <location>
        <begin position="69"/>
        <end position="117"/>
    </location>
</feature>
<dbReference type="STRING" id="52838.A0A4S8IFM0"/>
<keyword evidence="5" id="KW-1185">Reference proteome</keyword>
<gene>
    <name evidence="4" type="ORF">C4D60_Mb09t05750</name>
</gene>
<name>A0A4S8IFM0_MUSBA</name>
<comment type="caution">
    <text evidence="4">The sequence shown here is derived from an EMBL/GenBank/DDBJ whole genome shotgun (WGS) entry which is preliminary data.</text>
</comment>
<evidence type="ECO:0000256" key="3">
    <source>
        <dbReference type="SAM" id="Coils"/>
    </source>
</evidence>
<dbReference type="PANTHER" id="PTHR34224:SF2">
    <property type="entry name" value="INTERACTOR OF CONSTITUTIVE ACTIVE ROPS 4"/>
    <property type="match status" value="1"/>
</dbReference>
<proteinExistence type="inferred from homology"/>
<evidence type="ECO:0000313" key="4">
    <source>
        <dbReference type="EMBL" id="THU46514.1"/>
    </source>
</evidence>
<accession>A0A4S8IFM0</accession>
<dbReference type="AlphaFoldDB" id="A0A4S8IFM0"/>
<dbReference type="PANTHER" id="PTHR34224">
    <property type="entry name" value="INTERACTOR OF CONSTITUTIVE ACTIVE ROPS 2, CHLOROPLASTIC-RELATED"/>
    <property type="match status" value="1"/>
</dbReference>
<feature type="coiled-coil region" evidence="3">
    <location>
        <begin position="189"/>
        <end position="223"/>
    </location>
</feature>
<sequence length="324" mass="36109">MSELITAARSQFPLESVVAEEVVAEGFEESSSGNPFESRRCCQEEVEVRGMVAERSPELADERKQDSRMADLETKVGRAQEELNKFRDQLASAEVAMVDAEQALEKAKKQVTTVTRTSEVDRETLPLSLVFEQTSEPKSKPEPNDDVLEVVEPTEPVQEQNEHEEEVTFILEESMIFERRGEEDDAHLAVATRRKEEELKVKIRSMEEELEESKEKAAHLAEQLAAVAGAKAALEVEMKKLRVQTGQWRKAAEAATALLTAGDGATMDKHHGAYVRWGWPLMTGELEEDGVVGGRRKAAGFGMLGDLWKKVAQQRQAEPLSGMD</sequence>